<sequence>MVPSAATVSFQSVAHAQGEDLWVACYMKATYAFRAVDKIGKTLGMCLPLLRLCAWDNPSPTTFFRFITLSGSAQTPFSSRSEFLSHGGYFCLRMMPEKLDAIARGDLSGRIVHPSFVHFAHIIGCVYYRDDNGQRVPSDFEASYYQLVMRYLEDKESFTPVEFLQTCIFLGTYRYLNNQFDTAWDCGTKAYDMIINADMHITLPSTDCTGSHSPQNVARGRYGHIQALDEAEEQRSLLCYAMHGDFCAILIWDRPVVLPPHLDDELRSLLSHTPFDYTQTVITRTMSTWLLHEARFSVSQGIPSASGNGSKSWLMELKAYDNTGISYEMYSGLIERIERHVTESKLAATKFDLVYKDQSGSVSRKLDAVMGLTALTEIHLALYSALNHEESRRQTVKTAIEIISISDGLPKDKYDLLDHMVLLSWRTAREVLEQEQARLLGANADDTSVYPGTIPSLLMTLRGCVRCLRAVAPFG</sequence>
<gene>
    <name evidence="1" type="ORF">STEHIDRAFT_116111</name>
</gene>
<dbReference type="AlphaFoldDB" id="R7RX30"/>
<keyword evidence="2" id="KW-1185">Reference proteome</keyword>
<accession>R7RX30</accession>
<dbReference type="Proteomes" id="UP000053927">
    <property type="component" value="Unassembled WGS sequence"/>
</dbReference>
<dbReference type="KEGG" id="shs:STEHIDRAFT_116111"/>
<dbReference type="RefSeq" id="XP_007310895.1">
    <property type="nucleotide sequence ID" value="XM_007310833.1"/>
</dbReference>
<protein>
    <submittedName>
        <fullName evidence="1">Uncharacterized protein</fullName>
    </submittedName>
</protein>
<evidence type="ECO:0000313" key="1">
    <source>
        <dbReference type="EMBL" id="EIM79899.1"/>
    </source>
</evidence>
<name>R7RX30_STEHR</name>
<dbReference type="eggNOG" id="ENOG502SM0D">
    <property type="taxonomic scope" value="Eukaryota"/>
</dbReference>
<proteinExistence type="predicted"/>
<dbReference type="OrthoDB" id="2017365at2759"/>
<organism evidence="1 2">
    <name type="scientific">Stereum hirsutum (strain FP-91666)</name>
    <name type="common">White-rot fungus</name>
    <dbReference type="NCBI Taxonomy" id="721885"/>
    <lineage>
        <taxon>Eukaryota</taxon>
        <taxon>Fungi</taxon>
        <taxon>Dikarya</taxon>
        <taxon>Basidiomycota</taxon>
        <taxon>Agaricomycotina</taxon>
        <taxon>Agaricomycetes</taxon>
        <taxon>Russulales</taxon>
        <taxon>Stereaceae</taxon>
        <taxon>Stereum</taxon>
    </lineage>
</organism>
<dbReference type="EMBL" id="JH687400">
    <property type="protein sequence ID" value="EIM79899.1"/>
    <property type="molecule type" value="Genomic_DNA"/>
</dbReference>
<evidence type="ECO:0000313" key="2">
    <source>
        <dbReference type="Proteomes" id="UP000053927"/>
    </source>
</evidence>
<dbReference type="GeneID" id="18795849"/>
<reference evidence="2" key="1">
    <citation type="journal article" date="2012" name="Science">
        <title>The Paleozoic origin of enzymatic lignin decomposition reconstructed from 31 fungal genomes.</title>
        <authorList>
            <person name="Floudas D."/>
            <person name="Binder M."/>
            <person name="Riley R."/>
            <person name="Barry K."/>
            <person name="Blanchette R.A."/>
            <person name="Henrissat B."/>
            <person name="Martinez A.T."/>
            <person name="Otillar R."/>
            <person name="Spatafora J.W."/>
            <person name="Yadav J.S."/>
            <person name="Aerts A."/>
            <person name="Benoit I."/>
            <person name="Boyd A."/>
            <person name="Carlson A."/>
            <person name="Copeland A."/>
            <person name="Coutinho P.M."/>
            <person name="de Vries R.P."/>
            <person name="Ferreira P."/>
            <person name="Findley K."/>
            <person name="Foster B."/>
            <person name="Gaskell J."/>
            <person name="Glotzer D."/>
            <person name="Gorecki P."/>
            <person name="Heitman J."/>
            <person name="Hesse C."/>
            <person name="Hori C."/>
            <person name="Igarashi K."/>
            <person name="Jurgens J.A."/>
            <person name="Kallen N."/>
            <person name="Kersten P."/>
            <person name="Kohler A."/>
            <person name="Kuees U."/>
            <person name="Kumar T.K.A."/>
            <person name="Kuo A."/>
            <person name="LaButti K."/>
            <person name="Larrondo L.F."/>
            <person name="Lindquist E."/>
            <person name="Ling A."/>
            <person name="Lombard V."/>
            <person name="Lucas S."/>
            <person name="Lundell T."/>
            <person name="Martin R."/>
            <person name="McLaughlin D.J."/>
            <person name="Morgenstern I."/>
            <person name="Morin E."/>
            <person name="Murat C."/>
            <person name="Nagy L.G."/>
            <person name="Nolan M."/>
            <person name="Ohm R.A."/>
            <person name="Patyshakuliyeva A."/>
            <person name="Rokas A."/>
            <person name="Ruiz-Duenas F.J."/>
            <person name="Sabat G."/>
            <person name="Salamov A."/>
            <person name="Samejima M."/>
            <person name="Schmutz J."/>
            <person name="Slot J.C."/>
            <person name="St John F."/>
            <person name="Stenlid J."/>
            <person name="Sun H."/>
            <person name="Sun S."/>
            <person name="Syed K."/>
            <person name="Tsang A."/>
            <person name="Wiebenga A."/>
            <person name="Young D."/>
            <person name="Pisabarro A."/>
            <person name="Eastwood D.C."/>
            <person name="Martin F."/>
            <person name="Cullen D."/>
            <person name="Grigoriev I.V."/>
            <person name="Hibbett D.S."/>
        </authorList>
    </citation>
    <scope>NUCLEOTIDE SEQUENCE [LARGE SCALE GENOMIC DNA]</scope>
    <source>
        <strain evidence="2">FP-91666</strain>
    </source>
</reference>
<dbReference type="OMA" id="FQHEREA"/>